<dbReference type="AlphaFoldDB" id="A0A9X3RFR8"/>
<feature type="transmembrane region" description="Helical" evidence="1">
    <location>
        <begin position="30"/>
        <end position="51"/>
    </location>
</feature>
<organism evidence="2 3">
    <name type="scientific">Corynebacterium evansiae</name>
    <dbReference type="NCBI Taxonomy" id="2913499"/>
    <lineage>
        <taxon>Bacteria</taxon>
        <taxon>Bacillati</taxon>
        <taxon>Actinomycetota</taxon>
        <taxon>Actinomycetes</taxon>
        <taxon>Mycobacteriales</taxon>
        <taxon>Corynebacteriaceae</taxon>
        <taxon>Corynebacterium</taxon>
    </lineage>
</organism>
<reference evidence="2" key="1">
    <citation type="submission" date="2022-02" db="EMBL/GenBank/DDBJ databases">
        <title>Corynebacterium sp. from urogenital microbiome.</title>
        <authorList>
            <person name="Cappelli E.A."/>
            <person name="Ribeiro T.G."/>
            <person name="Peixe L."/>
        </authorList>
    </citation>
    <scope>NUCLEOTIDE SEQUENCE</scope>
    <source>
        <strain evidence="2">C8Ua_174</strain>
    </source>
</reference>
<dbReference type="RefSeq" id="WP_269943958.1">
    <property type="nucleotide sequence ID" value="NZ_JAKMUT010000001.1"/>
</dbReference>
<dbReference type="EMBL" id="JAKMUT010000001">
    <property type="protein sequence ID" value="MCZ9288757.1"/>
    <property type="molecule type" value="Genomic_DNA"/>
</dbReference>
<keyword evidence="1" id="KW-0812">Transmembrane</keyword>
<feature type="transmembrane region" description="Helical" evidence="1">
    <location>
        <begin position="124"/>
        <end position="149"/>
    </location>
</feature>
<evidence type="ECO:0000256" key="1">
    <source>
        <dbReference type="SAM" id="Phobius"/>
    </source>
</evidence>
<keyword evidence="1" id="KW-1133">Transmembrane helix</keyword>
<accession>A0A9X3RFR8</accession>
<gene>
    <name evidence="2" type="ORF">L8V00_00810</name>
</gene>
<keyword evidence="1" id="KW-0472">Membrane</keyword>
<evidence type="ECO:0000313" key="2">
    <source>
        <dbReference type="EMBL" id="MCZ9288757.1"/>
    </source>
</evidence>
<proteinExistence type="predicted"/>
<keyword evidence="3" id="KW-1185">Reference proteome</keyword>
<name>A0A9X3RFR8_9CORY</name>
<comment type="caution">
    <text evidence="2">The sequence shown here is derived from an EMBL/GenBank/DDBJ whole genome shotgun (WGS) entry which is preliminary data.</text>
</comment>
<dbReference type="Proteomes" id="UP001146469">
    <property type="component" value="Unassembled WGS sequence"/>
</dbReference>
<evidence type="ECO:0000313" key="3">
    <source>
        <dbReference type="Proteomes" id="UP001146469"/>
    </source>
</evidence>
<protein>
    <submittedName>
        <fullName evidence="2">DUF3592 domain-containing protein</fullName>
    </submittedName>
</protein>
<sequence>MNRTIDRARNDTLTPKQIRTARRLRRAKQAVIALAGLVMLVCGGMIVTSAMDDFAISRDKAEATAEVVSVQTLRTTVRFRDADGNFQQPEEGLKYPSGLVEGQNVRVEYQVSDPENVKVQGRGWTLAFLPTLSSMAVGLGVCAMLMLLLRRWQKKNKL</sequence>